<accession>A0A7J7JSH3</accession>
<reference evidence="1" key="1">
    <citation type="submission" date="2020-06" db="EMBL/GenBank/DDBJ databases">
        <title>Draft genome of Bugula neritina, a colonial animal packing powerful symbionts and potential medicines.</title>
        <authorList>
            <person name="Rayko M."/>
        </authorList>
    </citation>
    <scope>NUCLEOTIDE SEQUENCE [LARGE SCALE GENOMIC DNA]</scope>
    <source>
        <strain evidence="1">Kwan_BN1</strain>
    </source>
</reference>
<dbReference type="EMBL" id="VXIV02001933">
    <property type="protein sequence ID" value="KAF6028604.1"/>
    <property type="molecule type" value="Genomic_DNA"/>
</dbReference>
<evidence type="ECO:0000313" key="1">
    <source>
        <dbReference type="EMBL" id="KAF6028604.1"/>
    </source>
</evidence>
<proteinExistence type="predicted"/>
<dbReference type="Proteomes" id="UP000593567">
    <property type="component" value="Unassembled WGS sequence"/>
</dbReference>
<sequence>MIYLFFFISGLKLSSFICHLCSEMRCLLLCAVFFCTVPLLCLAQSPTPDLPSFPSDPLRINVEATIYRTNVSSGELTEYTGYYEEYRDSANNRGLAITFTNSSETRYYYDLDVKQGFNVVRGPMVPLEQAECTTHDIKTNENGFVEIFQFTKGAQNSLVFADTPTFFQWNPNALPIFQDITEVRGIPASSWFISSSDTSPFNLTYYFSYNSHKMPYYNGVKPVPLRVVMDGSRASSSGDELLFHHVYDFNLVAPLGVVEDNFFSIKSYKNIPPRVYTAPREKPPRIPRDHLLISTSYLSKLFLKKLPHWIT</sequence>
<evidence type="ECO:0000313" key="2">
    <source>
        <dbReference type="Proteomes" id="UP000593567"/>
    </source>
</evidence>
<gene>
    <name evidence="1" type="ORF">EB796_013089</name>
</gene>
<organism evidence="1 2">
    <name type="scientific">Bugula neritina</name>
    <name type="common">Brown bryozoan</name>
    <name type="synonym">Sertularia neritina</name>
    <dbReference type="NCBI Taxonomy" id="10212"/>
    <lineage>
        <taxon>Eukaryota</taxon>
        <taxon>Metazoa</taxon>
        <taxon>Spiralia</taxon>
        <taxon>Lophotrochozoa</taxon>
        <taxon>Bryozoa</taxon>
        <taxon>Gymnolaemata</taxon>
        <taxon>Cheilostomatida</taxon>
        <taxon>Flustrina</taxon>
        <taxon>Buguloidea</taxon>
        <taxon>Bugulidae</taxon>
        <taxon>Bugula</taxon>
    </lineage>
</organism>
<protein>
    <submittedName>
        <fullName evidence="1">Uncharacterized protein</fullName>
    </submittedName>
</protein>
<name>A0A7J7JSH3_BUGNE</name>
<comment type="caution">
    <text evidence="1">The sequence shown here is derived from an EMBL/GenBank/DDBJ whole genome shotgun (WGS) entry which is preliminary data.</text>
</comment>
<dbReference type="PANTHER" id="PTHR36902:SF1">
    <property type="entry name" value="ENRICHED IN SURFACE-LABELED PROTEOME PROTEIN 9"/>
    <property type="match status" value="1"/>
</dbReference>
<keyword evidence="2" id="KW-1185">Reference proteome</keyword>
<dbReference type="AlphaFoldDB" id="A0A7J7JSH3"/>
<dbReference type="PANTHER" id="PTHR36902">
    <property type="entry name" value="ENRICHED IN SURFACE-LABELED PROTEOME PROTEIN 9"/>
    <property type="match status" value="1"/>
</dbReference>